<name>F8FGW3_PAEMK</name>
<dbReference type="InterPro" id="IPR011006">
    <property type="entry name" value="CheY-like_superfamily"/>
</dbReference>
<feature type="modified residue" description="4-aspartylphosphate" evidence="5">
    <location>
        <position position="57"/>
    </location>
</feature>
<evidence type="ECO:0000256" key="4">
    <source>
        <dbReference type="ARBA" id="ARBA00023163"/>
    </source>
</evidence>
<dbReference type="PROSITE" id="PS50043">
    <property type="entry name" value="HTH_LUXR_2"/>
    <property type="match status" value="1"/>
</dbReference>
<dbReference type="AlphaFoldDB" id="F8FGW3"/>
<keyword evidence="1 5" id="KW-0597">Phosphoprotein</keyword>
<dbReference type="PROSITE" id="PS50110">
    <property type="entry name" value="RESPONSE_REGULATORY"/>
    <property type="match status" value="1"/>
</dbReference>
<dbReference type="SUPFAM" id="SSF52172">
    <property type="entry name" value="CheY-like"/>
    <property type="match status" value="1"/>
</dbReference>
<evidence type="ECO:0000256" key="5">
    <source>
        <dbReference type="PROSITE-ProRule" id="PRU00169"/>
    </source>
</evidence>
<dbReference type="PRINTS" id="PR00038">
    <property type="entry name" value="HTHLUXR"/>
</dbReference>
<dbReference type="PANTHER" id="PTHR43214:SF24">
    <property type="entry name" value="TRANSCRIPTIONAL REGULATORY PROTEIN NARL-RELATED"/>
    <property type="match status" value="1"/>
</dbReference>
<dbReference type="PROSITE" id="PS00622">
    <property type="entry name" value="HTH_LUXR_1"/>
    <property type="match status" value="1"/>
</dbReference>
<dbReference type="PATRIC" id="fig|1036673.3.peg.7251"/>
<dbReference type="GO" id="GO:0000160">
    <property type="term" value="P:phosphorelay signal transduction system"/>
    <property type="evidence" value="ECO:0007669"/>
    <property type="project" value="InterPro"/>
</dbReference>
<dbReference type="Pfam" id="PF00072">
    <property type="entry name" value="Response_reg"/>
    <property type="match status" value="1"/>
</dbReference>
<evidence type="ECO:0000313" key="8">
    <source>
        <dbReference type="EMBL" id="AEI46264.1"/>
    </source>
</evidence>
<evidence type="ECO:0000256" key="3">
    <source>
        <dbReference type="ARBA" id="ARBA00023125"/>
    </source>
</evidence>
<feature type="domain" description="Response regulatory" evidence="7">
    <location>
        <begin position="6"/>
        <end position="122"/>
    </location>
</feature>
<evidence type="ECO:0000313" key="9">
    <source>
        <dbReference type="Proteomes" id="UP000006620"/>
    </source>
</evidence>
<dbReference type="Proteomes" id="UP000006620">
    <property type="component" value="Chromosome"/>
</dbReference>
<dbReference type="KEGG" id="pms:KNP414_07778"/>
<keyword evidence="4" id="KW-0804">Transcription</keyword>
<dbReference type="PANTHER" id="PTHR43214">
    <property type="entry name" value="TWO-COMPONENT RESPONSE REGULATOR"/>
    <property type="match status" value="1"/>
</dbReference>
<reference evidence="8 9" key="2">
    <citation type="journal article" date="2013" name="Genome Announc.">
        <title>Genome Sequence of Growth-Improving Paenibacillus mucilaginosus Strain KNP414.</title>
        <authorList>
            <person name="Lu J.J."/>
            <person name="Wang J.F."/>
            <person name="Hu X.F."/>
        </authorList>
    </citation>
    <scope>NUCLEOTIDE SEQUENCE [LARGE SCALE GENOMIC DNA]</scope>
    <source>
        <strain evidence="8 9">KNP414</strain>
    </source>
</reference>
<organism evidence="8 9">
    <name type="scientific">Paenibacillus mucilaginosus (strain KNP414)</name>
    <dbReference type="NCBI Taxonomy" id="1036673"/>
    <lineage>
        <taxon>Bacteria</taxon>
        <taxon>Bacillati</taxon>
        <taxon>Bacillota</taxon>
        <taxon>Bacilli</taxon>
        <taxon>Bacillales</taxon>
        <taxon>Paenibacillaceae</taxon>
        <taxon>Paenibacillus</taxon>
    </lineage>
</organism>
<sequence>MMEKLRILIADDHPLFRYGIGMLLATTGDLEVVGEAATGEEAVEMAAALQPDVILMDIRMPGWNGIEATRRIARRDGKAQILILTMFKDDVSVFTAMRAGAKGYVLKDAEKDDLLRAIRAVGRGEAIFSPGIAARMIDYFAMTRPAAREELFPELTAREREVLYLISEGASNSDIAGRLELSGKTVANYVTNILNKLQVQDRSEAIRLARESRLGPEGFGTGESSLA</sequence>
<dbReference type="SMART" id="SM00448">
    <property type="entry name" value="REC"/>
    <property type="match status" value="1"/>
</dbReference>
<dbReference type="SMART" id="SM00421">
    <property type="entry name" value="HTH_LUXR"/>
    <property type="match status" value="1"/>
</dbReference>
<dbReference type="InterPro" id="IPR016032">
    <property type="entry name" value="Sig_transdc_resp-reg_C-effctor"/>
</dbReference>
<dbReference type="SUPFAM" id="SSF46894">
    <property type="entry name" value="C-terminal effector domain of the bipartite response regulators"/>
    <property type="match status" value="1"/>
</dbReference>
<dbReference type="InterPro" id="IPR039420">
    <property type="entry name" value="WalR-like"/>
</dbReference>
<dbReference type="InterPro" id="IPR001789">
    <property type="entry name" value="Sig_transdc_resp-reg_receiver"/>
</dbReference>
<dbReference type="GO" id="GO:0006355">
    <property type="term" value="P:regulation of DNA-templated transcription"/>
    <property type="evidence" value="ECO:0007669"/>
    <property type="project" value="InterPro"/>
</dbReference>
<keyword evidence="3" id="KW-0238">DNA-binding</keyword>
<gene>
    <name evidence="8" type="ordered locus">KNP414_07778</name>
</gene>
<dbReference type="CDD" id="cd06170">
    <property type="entry name" value="LuxR_C_like"/>
    <property type="match status" value="1"/>
</dbReference>
<dbReference type="HOGENOM" id="CLU_000445_90_10_9"/>
<dbReference type="InterPro" id="IPR058245">
    <property type="entry name" value="NreC/VraR/RcsB-like_REC"/>
</dbReference>
<feature type="domain" description="HTH luxR-type" evidence="6">
    <location>
        <begin position="148"/>
        <end position="213"/>
    </location>
</feature>
<reference evidence="9" key="1">
    <citation type="submission" date="2011-06" db="EMBL/GenBank/DDBJ databases">
        <title>Complete genome sequence of Paenibacillus mucilaginosus KNP414.</title>
        <authorList>
            <person name="Wang J."/>
            <person name="Hu S."/>
            <person name="Hu X."/>
            <person name="Zhang B."/>
            <person name="Dong D."/>
            <person name="Zhang S."/>
            <person name="Zhao K."/>
            <person name="Wu D."/>
        </authorList>
    </citation>
    <scope>NUCLEOTIDE SEQUENCE [LARGE SCALE GENOMIC DNA]</scope>
    <source>
        <strain evidence="9">KNP414</strain>
    </source>
</reference>
<protein>
    <submittedName>
        <fullName evidence="8">Two component LuxR family transcriptional regulator</fullName>
    </submittedName>
</protein>
<dbReference type="GO" id="GO:0003677">
    <property type="term" value="F:DNA binding"/>
    <property type="evidence" value="ECO:0007669"/>
    <property type="project" value="UniProtKB-KW"/>
</dbReference>
<dbReference type="EMBL" id="CP002869">
    <property type="protein sequence ID" value="AEI46264.1"/>
    <property type="molecule type" value="Genomic_DNA"/>
</dbReference>
<dbReference type="Pfam" id="PF00196">
    <property type="entry name" value="GerE"/>
    <property type="match status" value="1"/>
</dbReference>
<dbReference type="Gene3D" id="3.40.50.2300">
    <property type="match status" value="1"/>
</dbReference>
<evidence type="ECO:0000256" key="2">
    <source>
        <dbReference type="ARBA" id="ARBA00023015"/>
    </source>
</evidence>
<evidence type="ECO:0000259" key="7">
    <source>
        <dbReference type="PROSITE" id="PS50110"/>
    </source>
</evidence>
<dbReference type="CDD" id="cd17535">
    <property type="entry name" value="REC_NarL-like"/>
    <property type="match status" value="1"/>
</dbReference>
<evidence type="ECO:0000256" key="1">
    <source>
        <dbReference type="ARBA" id="ARBA00022553"/>
    </source>
</evidence>
<dbReference type="InterPro" id="IPR000792">
    <property type="entry name" value="Tscrpt_reg_LuxR_C"/>
</dbReference>
<proteinExistence type="predicted"/>
<evidence type="ECO:0000259" key="6">
    <source>
        <dbReference type="PROSITE" id="PS50043"/>
    </source>
</evidence>
<keyword evidence="2" id="KW-0805">Transcription regulation</keyword>
<accession>F8FGW3</accession>